<dbReference type="InterPro" id="IPR042099">
    <property type="entry name" value="ANL_N_sf"/>
</dbReference>
<dbReference type="InterPro" id="IPR045851">
    <property type="entry name" value="AMP-bd_C_sf"/>
</dbReference>
<feature type="domain" description="AMP-dependent synthetase/ligase" evidence="1">
    <location>
        <begin position="64"/>
        <end position="231"/>
    </location>
</feature>
<dbReference type="InterPro" id="IPR000873">
    <property type="entry name" value="AMP-dep_synth/lig_dom"/>
</dbReference>
<feature type="domain" description="AMP-binding enzyme C-terminal" evidence="2">
    <location>
        <begin position="306"/>
        <end position="382"/>
    </location>
</feature>
<dbReference type="EMBL" id="BAAAPC010000025">
    <property type="protein sequence ID" value="GAA2012943.1"/>
    <property type="molecule type" value="Genomic_DNA"/>
</dbReference>
<dbReference type="PANTHER" id="PTHR43767:SF1">
    <property type="entry name" value="NONRIBOSOMAL PEPTIDE SYNTHASE PES1 (EUROFUNG)-RELATED"/>
    <property type="match status" value="1"/>
</dbReference>
<dbReference type="Proteomes" id="UP001501585">
    <property type="component" value="Unassembled WGS sequence"/>
</dbReference>
<dbReference type="Pfam" id="PF00501">
    <property type="entry name" value="AMP-binding"/>
    <property type="match status" value="1"/>
</dbReference>
<proteinExistence type="predicted"/>
<dbReference type="InterPro" id="IPR020845">
    <property type="entry name" value="AMP-binding_CS"/>
</dbReference>
<dbReference type="InterPro" id="IPR025110">
    <property type="entry name" value="AMP-bd_C"/>
</dbReference>
<reference evidence="4" key="1">
    <citation type="journal article" date="2019" name="Int. J. Syst. Evol. Microbiol.">
        <title>The Global Catalogue of Microorganisms (GCM) 10K type strain sequencing project: providing services to taxonomists for standard genome sequencing and annotation.</title>
        <authorList>
            <consortium name="The Broad Institute Genomics Platform"/>
            <consortium name="The Broad Institute Genome Sequencing Center for Infectious Disease"/>
            <person name="Wu L."/>
            <person name="Ma J."/>
        </authorList>
    </citation>
    <scope>NUCLEOTIDE SEQUENCE [LARGE SCALE GENOMIC DNA]</scope>
    <source>
        <strain evidence="4">JCM 15313</strain>
    </source>
</reference>
<name>A0ABP5F0Q3_9ACTN</name>
<gene>
    <name evidence="3" type="primary">menE</name>
    <name evidence="3" type="ORF">GCM10009799_46610</name>
</gene>
<dbReference type="SUPFAM" id="SSF56801">
    <property type="entry name" value="Acetyl-CoA synthetase-like"/>
    <property type="match status" value="1"/>
</dbReference>
<evidence type="ECO:0000313" key="3">
    <source>
        <dbReference type="EMBL" id="GAA2012943.1"/>
    </source>
</evidence>
<dbReference type="Pfam" id="PF13193">
    <property type="entry name" value="AMP-binding_C"/>
    <property type="match status" value="1"/>
</dbReference>
<dbReference type="Gene3D" id="3.30.300.30">
    <property type="match status" value="1"/>
</dbReference>
<evidence type="ECO:0000259" key="2">
    <source>
        <dbReference type="Pfam" id="PF13193"/>
    </source>
</evidence>
<organism evidence="3 4">
    <name type="scientific">Nocardiopsis rhodophaea</name>
    <dbReference type="NCBI Taxonomy" id="280238"/>
    <lineage>
        <taxon>Bacteria</taxon>
        <taxon>Bacillati</taxon>
        <taxon>Actinomycetota</taxon>
        <taxon>Actinomycetes</taxon>
        <taxon>Streptosporangiales</taxon>
        <taxon>Nocardiopsidaceae</taxon>
        <taxon>Nocardiopsis</taxon>
    </lineage>
</organism>
<dbReference type="Gene3D" id="3.40.50.12780">
    <property type="entry name" value="N-terminal domain of ligase-like"/>
    <property type="match status" value="1"/>
</dbReference>
<dbReference type="InterPro" id="IPR050237">
    <property type="entry name" value="ATP-dep_AMP-bd_enzyme"/>
</dbReference>
<evidence type="ECO:0000259" key="1">
    <source>
        <dbReference type="Pfam" id="PF00501"/>
    </source>
</evidence>
<keyword evidence="3" id="KW-0436">Ligase</keyword>
<accession>A0ABP5F0Q3</accession>
<dbReference type="PANTHER" id="PTHR43767">
    <property type="entry name" value="LONG-CHAIN-FATTY-ACID--COA LIGASE"/>
    <property type="match status" value="1"/>
</dbReference>
<comment type="caution">
    <text evidence="3">The sequence shown here is derived from an EMBL/GenBank/DDBJ whole genome shotgun (WGS) entry which is preliminary data.</text>
</comment>
<sequence length="396" mass="41758">MQAVCGLDPAHLTELLSAALEGHGPALLPVDPHLPAPRVRSLLAAMRVDEMRTPEGVRTFADGAGTAEDTALVIATSGSTGAPKGVELSTAALRHSARSSIRRIGAAPDSAWLCVLPTAHISGLQVVLRALVSGVEPLHHTFDPAATMALADQHRPHVSLVPTQLRRLLAAEADLSLFSTILLGGAAADERLLTQARAAGGRVVTTYGMSETCGGCVYDGVPLDGMRADLDSEGRILLSGPALFSGYRLDPERTAAHLLAPKDGPDGAPWFRTSDLGRFDAEGRLQVRGRADDVINTGGHKVVPGEVASVLCAHPAVRDAVVVGRPDEEWGQRVTAVVVPADPACPPRLDDLREWARTQLPGYAAPRELDVRARIPLLGSGKPDLSALRSPTRHRD</sequence>
<keyword evidence="4" id="KW-1185">Reference proteome</keyword>
<protein>
    <submittedName>
        <fullName evidence="3">O-succinylbenzoate--CoA ligase</fullName>
    </submittedName>
</protein>
<dbReference type="GO" id="GO:0016874">
    <property type="term" value="F:ligase activity"/>
    <property type="evidence" value="ECO:0007669"/>
    <property type="project" value="UniProtKB-KW"/>
</dbReference>
<evidence type="ECO:0000313" key="4">
    <source>
        <dbReference type="Proteomes" id="UP001501585"/>
    </source>
</evidence>
<dbReference type="PROSITE" id="PS00455">
    <property type="entry name" value="AMP_BINDING"/>
    <property type="match status" value="1"/>
</dbReference>